<dbReference type="SMART" id="SM00382">
    <property type="entry name" value="AAA"/>
    <property type="match status" value="1"/>
</dbReference>
<dbReference type="InterPro" id="IPR058031">
    <property type="entry name" value="AAA_lid_NorR"/>
</dbReference>
<dbReference type="Gene3D" id="3.40.50.300">
    <property type="entry name" value="P-loop containing nucleotide triphosphate hydrolases"/>
    <property type="match status" value="1"/>
</dbReference>
<dbReference type="EMBL" id="ATHJ01000071">
    <property type="protein sequence ID" value="EPR41888.1"/>
    <property type="molecule type" value="Genomic_DNA"/>
</dbReference>
<dbReference type="Proteomes" id="UP000014977">
    <property type="component" value="Unassembled WGS sequence"/>
</dbReference>
<dbReference type="Gene3D" id="1.10.10.60">
    <property type="entry name" value="Homeodomain-like"/>
    <property type="match status" value="1"/>
</dbReference>
<feature type="domain" description="PAS" evidence="7">
    <location>
        <begin position="103"/>
        <end position="141"/>
    </location>
</feature>
<dbReference type="GO" id="GO:0006355">
    <property type="term" value="P:regulation of DNA-templated transcription"/>
    <property type="evidence" value="ECO:0007669"/>
    <property type="project" value="InterPro"/>
</dbReference>
<dbReference type="InterPro" id="IPR000014">
    <property type="entry name" value="PAS"/>
</dbReference>
<reference evidence="8 9" key="1">
    <citation type="journal article" date="2013" name="Genome Announc.">
        <title>Draft genome sequences for three mercury-methylating, sulfate-reducing bacteria.</title>
        <authorList>
            <person name="Brown S.D."/>
            <person name="Hurt R.A.Jr."/>
            <person name="Gilmour C.C."/>
            <person name="Elias D.A."/>
        </authorList>
    </citation>
    <scope>NUCLEOTIDE SEQUENCE [LARGE SCALE GENOMIC DNA]</scope>
    <source>
        <strain evidence="8 9">DSM 2059</strain>
    </source>
</reference>
<dbReference type="InterPro" id="IPR025662">
    <property type="entry name" value="Sigma_54_int_dom_ATP-bd_1"/>
</dbReference>
<keyword evidence="9" id="KW-1185">Reference proteome</keyword>
<dbReference type="PROSITE" id="PS00675">
    <property type="entry name" value="SIGMA54_INTERACT_1"/>
    <property type="match status" value="1"/>
</dbReference>
<evidence type="ECO:0000256" key="5">
    <source>
        <dbReference type="SAM" id="Coils"/>
    </source>
</evidence>
<evidence type="ECO:0000256" key="4">
    <source>
        <dbReference type="ARBA" id="ARBA00023163"/>
    </source>
</evidence>
<dbReference type="Gene3D" id="1.10.8.60">
    <property type="match status" value="1"/>
</dbReference>
<dbReference type="STRING" id="897.B2D07_00485"/>
<evidence type="ECO:0000259" key="7">
    <source>
        <dbReference type="PROSITE" id="PS50112"/>
    </source>
</evidence>
<dbReference type="Gene3D" id="3.30.450.20">
    <property type="entry name" value="PAS domain"/>
    <property type="match status" value="1"/>
</dbReference>
<dbReference type="InterPro" id="IPR002078">
    <property type="entry name" value="Sigma_54_int"/>
</dbReference>
<organism evidence="8 9">
    <name type="scientific">Desulfococcus multivorans DSM 2059</name>
    <dbReference type="NCBI Taxonomy" id="1121405"/>
    <lineage>
        <taxon>Bacteria</taxon>
        <taxon>Pseudomonadati</taxon>
        <taxon>Thermodesulfobacteriota</taxon>
        <taxon>Desulfobacteria</taxon>
        <taxon>Desulfobacterales</taxon>
        <taxon>Desulfococcaceae</taxon>
        <taxon>Desulfococcus</taxon>
    </lineage>
</organism>
<dbReference type="InterPro" id="IPR002197">
    <property type="entry name" value="HTH_Fis"/>
</dbReference>
<dbReference type="PANTHER" id="PTHR32071">
    <property type="entry name" value="TRANSCRIPTIONAL REGULATORY PROTEIN"/>
    <property type="match status" value="1"/>
</dbReference>
<dbReference type="RefSeq" id="WP_020876269.1">
    <property type="nucleotide sequence ID" value="NZ_ATHJ01000071.1"/>
</dbReference>
<dbReference type="FunFam" id="3.40.50.300:FF:000006">
    <property type="entry name" value="DNA-binding transcriptional regulator NtrC"/>
    <property type="match status" value="1"/>
</dbReference>
<evidence type="ECO:0000256" key="1">
    <source>
        <dbReference type="ARBA" id="ARBA00022741"/>
    </source>
</evidence>
<name>S7VBP2_DESML</name>
<dbReference type="Pfam" id="PF02954">
    <property type="entry name" value="HTH_8"/>
    <property type="match status" value="1"/>
</dbReference>
<dbReference type="InterPro" id="IPR035965">
    <property type="entry name" value="PAS-like_dom_sf"/>
</dbReference>
<dbReference type="PRINTS" id="PR01590">
    <property type="entry name" value="HTHFIS"/>
</dbReference>
<dbReference type="InterPro" id="IPR009057">
    <property type="entry name" value="Homeodomain-like_sf"/>
</dbReference>
<dbReference type="SUPFAM" id="SSF52540">
    <property type="entry name" value="P-loop containing nucleoside triphosphate hydrolases"/>
    <property type="match status" value="1"/>
</dbReference>
<keyword evidence="4" id="KW-0804">Transcription</keyword>
<dbReference type="PROSITE" id="PS50045">
    <property type="entry name" value="SIGMA54_INTERACT_4"/>
    <property type="match status" value="1"/>
</dbReference>
<dbReference type="PROSITE" id="PS50112">
    <property type="entry name" value="PAS"/>
    <property type="match status" value="1"/>
</dbReference>
<feature type="domain" description="Sigma-54 factor interaction" evidence="6">
    <location>
        <begin position="243"/>
        <end position="473"/>
    </location>
</feature>
<accession>S7VBP2</accession>
<evidence type="ECO:0000256" key="2">
    <source>
        <dbReference type="ARBA" id="ARBA00022840"/>
    </source>
</evidence>
<evidence type="ECO:0000313" key="8">
    <source>
        <dbReference type="EMBL" id="EPR41888.1"/>
    </source>
</evidence>
<evidence type="ECO:0000259" key="6">
    <source>
        <dbReference type="PROSITE" id="PS50045"/>
    </source>
</evidence>
<dbReference type="Pfam" id="PF00158">
    <property type="entry name" value="Sigma54_activat"/>
    <property type="match status" value="1"/>
</dbReference>
<feature type="coiled-coil region" evidence="5">
    <location>
        <begin position="209"/>
        <end position="236"/>
    </location>
</feature>
<keyword evidence="3" id="KW-0805">Transcription regulation</keyword>
<dbReference type="PATRIC" id="fig|1121405.3.peg.1351"/>
<protein>
    <submittedName>
        <fullName evidence="8">Sigma54 specific transcriptional regulator, Fis family</fullName>
    </submittedName>
</protein>
<dbReference type="PANTHER" id="PTHR32071:SF57">
    <property type="entry name" value="C4-DICARBOXYLATE TRANSPORT TRANSCRIPTIONAL REGULATORY PROTEIN DCTD"/>
    <property type="match status" value="1"/>
</dbReference>
<evidence type="ECO:0000256" key="3">
    <source>
        <dbReference type="ARBA" id="ARBA00023015"/>
    </source>
</evidence>
<dbReference type="GO" id="GO:0043565">
    <property type="term" value="F:sequence-specific DNA binding"/>
    <property type="evidence" value="ECO:0007669"/>
    <property type="project" value="InterPro"/>
</dbReference>
<comment type="caution">
    <text evidence="8">The sequence shown here is derived from an EMBL/GenBank/DDBJ whole genome shotgun (WGS) entry which is preliminary data.</text>
</comment>
<keyword evidence="5" id="KW-0175">Coiled coil</keyword>
<sequence>MTTSSEAAMLRKAAYCRCGVVFLDKTGRVARLTTDFFEALGPDIEKGARLPDALRGLTPGEWTFWNDDWFVQAEGRQRTEVMVFRRVRTADRILGPYGDCPMNEEMVRMVLDNPYEGLTVVDTKGNITLLSPANEQWFGLESGGGAGLSLSTLAPGSRLAEVARTGIADSAQVVDLHGKTKITVNLPVRRNNRVIGAFGRILFQSPEQLEKLADRVRAMERKVERYETLLDELRGHRRSFENILTLNSEMRRVIEQARRIADSSATVLLLGESGTGKELFAQALHEASHRKKGPFVAINCGAIPHDLIESELFGYEEGAFSGARKKGKPGKFELACDGTLFLDEVGELPIESQAKLLRVLEERRIDRLGGTIPIDVDFRLVVATNRDLAAFVDAGKFRSDLFYRINEFPIEIPPLRSRPEDIPLLAKHFLSEVCRRERLLMQQLSEEATGALMSHAWPGNVRELRSLMRQMAWKAQGLVVELRHLPSTFHKGAKTPLSGTLDDHLAEAERSAIEAALQAANENRALAARTLGIHRTALYKKMKRLGIS</sequence>
<dbReference type="Pfam" id="PF25601">
    <property type="entry name" value="AAA_lid_14"/>
    <property type="match status" value="1"/>
</dbReference>
<dbReference type="OrthoDB" id="9814761at2"/>
<dbReference type="SUPFAM" id="SSF55785">
    <property type="entry name" value="PYP-like sensor domain (PAS domain)"/>
    <property type="match status" value="1"/>
</dbReference>
<proteinExistence type="predicted"/>
<dbReference type="SUPFAM" id="SSF46689">
    <property type="entry name" value="Homeodomain-like"/>
    <property type="match status" value="1"/>
</dbReference>
<gene>
    <name evidence="8" type="ORF">dsmv_1887</name>
</gene>
<evidence type="ECO:0000313" key="9">
    <source>
        <dbReference type="Proteomes" id="UP000014977"/>
    </source>
</evidence>
<dbReference type="GO" id="GO:0005524">
    <property type="term" value="F:ATP binding"/>
    <property type="evidence" value="ECO:0007669"/>
    <property type="project" value="UniProtKB-KW"/>
</dbReference>
<keyword evidence="1" id="KW-0547">Nucleotide-binding</keyword>
<dbReference type="AlphaFoldDB" id="S7VBP2"/>
<keyword evidence="2" id="KW-0067">ATP-binding</keyword>
<dbReference type="InterPro" id="IPR003593">
    <property type="entry name" value="AAA+_ATPase"/>
</dbReference>
<dbReference type="eggNOG" id="COG3829">
    <property type="taxonomic scope" value="Bacteria"/>
</dbReference>
<dbReference type="InterPro" id="IPR027417">
    <property type="entry name" value="P-loop_NTPase"/>
</dbReference>
<dbReference type="CDD" id="cd00009">
    <property type="entry name" value="AAA"/>
    <property type="match status" value="1"/>
</dbReference>